<evidence type="ECO:0000313" key="2">
    <source>
        <dbReference type="Proteomes" id="UP000271098"/>
    </source>
</evidence>
<sequence>MDKEKEKKYIWAHAGISSLGHRNSLFHSQSGKISVCFIAATHEKGIIQLKAKCIIDHERRANAKRIPMHNITEEAANVWTKPSAKITDLIEQFKNESTFYAKKVENFYKNFNCGEDEAFKSRQMLKTARIYSEMHPESNYPHVHKYEEIHKNYFLVHT</sequence>
<gene>
    <name evidence="1" type="ORF">GPUH_LOCUS3337</name>
</gene>
<dbReference type="AlphaFoldDB" id="A0A3P6PPW6"/>
<dbReference type="Proteomes" id="UP000271098">
    <property type="component" value="Unassembled WGS sequence"/>
</dbReference>
<accession>A0A3P6PPW6</accession>
<name>A0A3P6PPW6_9BILA</name>
<organism evidence="1 2">
    <name type="scientific">Gongylonema pulchrum</name>
    <dbReference type="NCBI Taxonomy" id="637853"/>
    <lineage>
        <taxon>Eukaryota</taxon>
        <taxon>Metazoa</taxon>
        <taxon>Ecdysozoa</taxon>
        <taxon>Nematoda</taxon>
        <taxon>Chromadorea</taxon>
        <taxon>Rhabditida</taxon>
        <taxon>Spirurina</taxon>
        <taxon>Spiruromorpha</taxon>
        <taxon>Spiruroidea</taxon>
        <taxon>Gongylonematidae</taxon>
        <taxon>Gongylonema</taxon>
    </lineage>
</organism>
<keyword evidence="2" id="KW-1185">Reference proteome</keyword>
<evidence type="ECO:0000313" key="1">
    <source>
        <dbReference type="EMBL" id="VDK39122.1"/>
    </source>
</evidence>
<dbReference type="EMBL" id="UYRT01005648">
    <property type="protein sequence ID" value="VDK39122.1"/>
    <property type="molecule type" value="Genomic_DNA"/>
</dbReference>
<protein>
    <submittedName>
        <fullName evidence="1">Uncharacterized protein</fullName>
    </submittedName>
</protein>
<proteinExistence type="predicted"/>
<reference evidence="1 2" key="1">
    <citation type="submission" date="2018-11" db="EMBL/GenBank/DDBJ databases">
        <authorList>
            <consortium name="Pathogen Informatics"/>
        </authorList>
    </citation>
    <scope>NUCLEOTIDE SEQUENCE [LARGE SCALE GENOMIC DNA]</scope>
</reference>